<evidence type="ECO:0000259" key="1">
    <source>
        <dbReference type="PROSITE" id="PS51459"/>
    </source>
</evidence>
<comment type="caution">
    <text evidence="2">The sequence shown here is derived from an EMBL/GenBank/DDBJ whole genome shotgun (WGS) entry which is preliminary data.</text>
</comment>
<evidence type="ECO:0000313" key="2">
    <source>
        <dbReference type="EMBL" id="MDA3782070.1"/>
    </source>
</evidence>
<evidence type="ECO:0000313" key="3">
    <source>
        <dbReference type="Proteomes" id="UP001213083"/>
    </source>
</evidence>
<gene>
    <name evidence="2" type="ORF">PF593_02700</name>
</gene>
<organism evidence="2 3">
    <name type="scientific">Lactobacillus delbrueckii</name>
    <dbReference type="NCBI Taxonomy" id="1584"/>
    <lineage>
        <taxon>Bacteria</taxon>
        <taxon>Bacillati</taxon>
        <taxon>Bacillota</taxon>
        <taxon>Bacilli</taxon>
        <taxon>Lactobacillales</taxon>
        <taxon>Lactobacillaceae</taxon>
        <taxon>Lactobacillus</taxon>
    </lineage>
</organism>
<proteinExistence type="predicted"/>
<dbReference type="InterPro" id="IPR036597">
    <property type="entry name" value="Fido-like_dom_sf"/>
</dbReference>
<accession>A0ABD4W0R4</accession>
<dbReference type="Pfam" id="PF02661">
    <property type="entry name" value="Fic"/>
    <property type="match status" value="1"/>
</dbReference>
<reference evidence="2 3" key="1">
    <citation type="submission" date="2023-01" db="EMBL/GenBank/DDBJ databases">
        <title>Sequencing of the bacterial strains from artisanal fermented milk Matsoni.</title>
        <authorList>
            <person name="Rozman V."/>
            <person name="Accetto T."/>
            <person name="Bogovic Matijasic B."/>
        </authorList>
    </citation>
    <scope>NUCLEOTIDE SEQUENCE [LARGE SCALE GENOMIC DNA]</scope>
    <source>
        <strain evidence="3">lbl143</strain>
    </source>
</reference>
<dbReference type="RefSeq" id="WP_271018010.1">
    <property type="nucleotide sequence ID" value="NZ_JAQIEQ010000004.1"/>
</dbReference>
<dbReference type="EMBL" id="JAQIEV010000004">
    <property type="protein sequence ID" value="MDA3782070.1"/>
    <property type="molecule type" value="Genomic_DNA"/>
</dbReference>
<dbReference type="SUPFAM" id="SSF140931">
    <property type="entry name" value="Fic-like"/>
    <property type="match status" value="1"/>
</dbReference>
<dbReference type="Gene3D" id="1.10.3290.10">
    <property type="entry name" value="Fido-like domain"/>
    <property type="match status" value="1"/>
</dbReference>
<protein>
    <submittedName>
        <fullName evidence="2">Fic family protein</fullName>
    </submittedName>
</protein>
<feature type="domain" description="Fido" evidence="1">
    <location>
        <begin position="80"/>
        <end position="211"/>
    </location>
</feature>
<dbReference type="InterPro" id="IPR003812">
    <property type="entry name" value="Fido"/>
</dbReference>
<dbReference type="PROSITE" id="PS51459">
    <property type="entry name" value="FIDO"/>
    <property type="match status" value="1"/>
</dbReference>
<name>A0ABD4W0R4_9LACO</name>
<dbReference type="Proteomes" id="UP001213083">
    <property type="component" value="Unassembled WGS sequence"/>
</dbReference>
<dbReference type="AlphaFoldDB" id="A0ABD4W0R4"/>
<sequence>MEYEYRLVDRDLAVDGVKRLLPDVVWKIANTELVEGIGLPEVQMICGGKATEGMTVKEVITVHNLKRAMQFMLANLDRPVDLDLVKEYNRIVCESLCDKPGEIRSYPVRITGTDYKPGMPAIGKIEEVLQLAKEIDHPIKQGFYLFGHISRERWFNDGNKWTAQLVANHVFVQNNAAMLAVPVEERENFWHKLVEFYETGQQDDLNDFLYKTSIGIMPGGLTMEKTREIEERNRKWLGLE</sequence>